<dbReference type="PANTHER" id="PTHR21262">
    <property type="entry name" value="GUANOSINE-3',5'-BIS DIPHOSPHATE 3'-PYROPHOSPHOHYDROLASE"/>
    <property type="match status" value="1"/>
</dbReference>
<dbReference type="Pfam" id="PF19296">
    <property type="entry name" value="RelA_AH_RIS"/>
    <property type="match status" value="1"/>
</dbReference>
<dbReference type="CDD" id="cd00077">
    <property type="entry name" value="HDc"/>
    <property type="match status" value="1"/>
</dbReference>
<proteinExistence type="inferred from homology"/>
<dbReference type="InterPro" id="IPR045600">
    <property type="entry name" value="RelA/SpoT_AH_RIS"/>
</dbReference>
<dbReference type="InterPro" id="IPR004811">
    <property type="entry name" value="RelA/Spo_fam"/>
</dbReference>
<comment type="caution">
    <text evidence="5">The sequence shown here is derived from an EMBL/GenBank/DDBJ whole genome shotgun (WGS) entry which is preliminary data.</text>
</comment>
<evidence type="ECO:0000259" key="3">
    <source>
        <dbReference type="PROSITE" id="PS51831"/>
    </source>
</evidence>
<dbReference type="GO" id="GO:0042594">
    <property type="term" value="P:response to starvation"/>
    <property type="evidence" value="ECO:0007669"/>
    <property type="project" value="TreeGrafter"/>
</dbReference>
<dbReference type="RefSeq" id="WP_067616166.1">
    <property type="nucleotide sequence ID" value="NZ_MAGO01000002.1"/>
</dbReference>
<dbReference type="InterPro" id="IPR012675">
    <property type="entry name" value="Beta-grasp_dom_sf"/>
</dbReference>
<keyword evidence="5" id="KW-0418">Kinase</keyword>
<dbReference type="SUPFAM" id="SSF55021">
    <property type="entry name" value="ACT-like"/>
    <property type="match status" value="1"/>
</dbReference>
<dbReference type="InterPro" id="IPR045865">
    <property type="entry name" value="ACT-like_dom_sf"/>
</dbReference>
<dbReference type="SUPFAM" id="SSF81301">
    <property type="entry name" value="Nucleotidyltransferase"/>
    <property type="match status" value="1"/>
</dbReference>
<dbReference type="PROSITE" id="PS51880">
    <property type="entry name" value="TGS"/>
    <property type="match status" value="1"/>
</dbReference>
<organism evidence="5 6">
    <name type="scientific">Dissulfuribacter thermophilus</name>
    <dbReference type="NCBI Taxonomy" id="1156395"/>
    <lineage>
        <taxon>Bacteria</taxon>
        <taxon>Pseudomonadati</taxon>
        <taxon>Thermodesulfobacteriota</taxon>
        <taxon>Dissulfuribacteria</taxon>
        <taxon>Dissulfuribacterales</taxon>
        <taxon>Dissulfuribacteraceae</taxon>
        <taxon>Dissulfuribacter</taxon>
    </lineage>
</organism>
<dbReference type="InterPro" id="IPR007685">
    <property type="entry name" value="RelA_SpoT"/>
</dbReference>
<dbReference type="Gene3D" id="3.30.70.260">
    <property type="match status" value="1"/>
</dbReference>
<keyword evidence="6" id="KW-1185">Reference proteome</keyword>
<dbReference type="GO" id="GO:0008893">
    <property type="term" value="F:guanosine-3',5'-bis(diphosphate) 3'-diphosphatase activity"/>
    <property type="evidence" value="ECO:0007669"/>
    <property type="project" value="TreeGrafter"/>
</dbReference>
<dbReference type="InterPro" id="IPR043519">
    <property type="entry name" value="NT_sf"/>
</dbReference>
<dbReference type="CDD" id="cd01668">
    <property type="entry name" value="TGS_RSH"/>
    <property type="match status" value="1"/>
</dbReference>
<dbReference type="Pfam" id="PF04607">
    <property type="entry name" value="RelA_SpoT"/>
    <property type="match status" value="1"/>
</dbReference>
<dbReference type="InterPro" id="IPR006674">
    <property type="entry name" value="HD_domain"/>
</dbReference>
<dbReference type="PATRIC" id="fig|1156395.6.peg.577"/>
<dbReference type="STRING" id="1156395.DBT_0570"/>
<comment type="function">
    <text evidence="1">In eubacteria ppGpp (guanosine 3'-diphosphate 5'-diphosphate) is a mediator of the stringent response that coordinates a variety of cellular activities in response to changes in nutritional abundance.</text>
</comment>
<dbReference type="FunFam" id="3.30.460.10:FF:000001">
    <property type="entry name" value="GTP pyrophosphokinase RelA"/>
    <property type="match status" value="1"/>
</dbReference>
<evidence type="ECO:0000259" key="4">
    <source>
        <dbReference type="PROSITE" id="PS51880"/>
    </source>
</evidence>
<dbReference type="Gene3D" id="3.30.460.10">
    <property type="entry name" value="Beta Polymerase, domain 2"/>
    <property type="match status" value="1"/>
</dbReference>
<dbReference type="Gene3D" id="3.10.20.30">
    <property type="match status" value="1"/>
</dbReference>
<dbReference type="InterPro" id="IPR003607">
    <property type="entry name" value="HD/PDEase_dom"/>
</dbReference>
<dbReference type="GO" id="GO:0016301">
    <property type="term" value="F:kinase activity"/>
    <property type="evidence" value="ECO:0007669"/>
    <property type="project" value="UniProtKB-KW"/>
</dbReference>
<feature type="domain" description="HD" evidence="3">
    <location>
        <begin position="45"/>
        <end position="144"/>
    </location>
</feature>
<dbReference type="FunFam" id="3.10.20.30:FF:000002">
    <property type="entry name" value="GTP pyrophosphokinase (RelA/SpoT)"/>
    <property type="match status" value="1"/>
</dbReference>
<dbReference type="CDD" id="cd04876">
    <property type="entry name" value="ACT_RelA-SpoT"/>
    <property type="match status" value="1"/>
</dbReference>
<accession>A0A1B9F829</accession>
<dbReference type="FunFam" id="1.10.3210.10:FF:000001">
    <property type="entry name" value="GTP pyrophosphokinase RelA"/>
    <property type="match status" value="1"/>
</dbReference>
<gene>
    <name evidence="5" type="ORF">DBT_0570</name>
</gene>
<dbReference type="Pfam" id="PF02824">
    <property type="entry name" value="TGS"/>
    <property type="match status" value="1"/>
</dbReference>
<dbReference type="NCBIfam" id="TIGR00691">
    <property type="entry name" value="spoT_relA"/>
    <property type="match status" value="1"/>
</dbReference>
<dbReference type="AlphaFoldDB" id="A0A1B9F829"/>
<dbReference type="PROSITE" id="PS51831">
    <property type="entry name" value="HD"/>
    <property type="match status" value="1"/>
</dbReference>
<dbReference type="InterPro" id="IPR004095">
    <property type="entry name" value="TGS"/>
</dbReference>
<dbReference type="InterPro" id="IPR002912">
    <property type="entry name" value="ACT_dom"/>
</dbReference>
<evidence type="ECO:0000256" key="1">
    <source>
        <dbReference type="RuleBase" id="RU003847"/>
    </source>
</evidence>
<dbReference type="Proteomes" id="UP000093080">
    <property type="component" value="Unassembled WGS sequence"/>
</dbReference>
<dbReference type="GO" id="GO:0015969">
    <property type="term" value="P:guanosine tetraphosphate metabolic process"/>
    <property type="evidence" value="ECO:0007669"/>
    <property type="project" value="InterPro"/>
</dbReference>
<evidence type="ECO:0000259" key="2">
    <source>
        <dbReference type="PROSITE" id="PS51671"/>
    </source>
</evidence>
<dbReference type="InterPro" id="IPR012676">
    <property type="entry name" value="TGS-like"/>
</dbReference>
<dbReference type="Pfam" id="PF13291">
    <property type="entry name" value="ACT_4"/>
    <property type="match status" value="1"/>
</dbReference>
<dbReference type="SUPFAM" id="SSF81271">
    <property type="entry name" value="TGS-like"/>
    <property type="match status" value="1"/>
</dbReference>
<dbReference type="InterPro" id="IPR033655">
    <property type="entry name" value="TGS_RelA/SpoT"/>
</dbReference>
<dbReference type="GO" id="GO:0005886">
    <property type="term" value="C:plasma membrane"/>
    <property type="evidence" value="ECO:0007669"/>
    <property type="project" value="TreeGrafter"/>
</dbReference>
<dbReference type="PANTHER" id="PTHR21262:SF36">
    <property type="entry name" value="BIFUNCTIONAL (P)PPGPP SYNTHASE_HYDROLASE SPOT"/>
    <property type="match status" value="1"/>
</dbReference>
<dbReference type="GO" id="GO:0015949">
    <property type="term" value="P:nucleobase-containing small molecule interconversion"/>
    <property type="evidence" value="ECO:0007669"/>
    <property type="project" value="UniProtKB-ARBA"/>
</dbReference>
<sequence>MIRIHDILDQIHSYLPDADTHLVEKAYVYSAKVHAGQVRLSGEPYLSHPLEVALILAKMRLDLPSIAAGLLHDTVEDTLATLDDIKSLFGDDVAQILDGVTKLSKIKFHSQIQKQAENIRKMILAMSKDLRVILVKLADRLHNMRTLEYQKEHKRVKVARETLDIYAPLASRLGIDWIKRELEDLSFKYLYPAEYEELKEKVEAKLGQRKAYVEEVKDLIARKMADFGLSCRVLGRPKHLYSVFRKMRLRNLPLEEIYDLIAFRIILKTKKECYEALGIVHSLWKPVPGRFKDYISLPKANMYQSLHTTVIGPYGEKMEIQIRTEEMDKVAREGIAAHWLYKEGTIITPDKQKQFDWLNQLMEWQKELEDPREFLDSVRMDLFPNDVYVFTPGGDVKEFPRGATPIDFAYAIHTEVGHHCAGAKVNGKMVPLKYELQNGDVVEIITSPQHVPSRDWLKIAKTSRALTRIRHWIKTEERQKSLNLGKDLLLREFKKNRADFSEFIKDKGEEVAKELSFKGLNDMLIAIGYGKISPIQVFKKFQRLEQIEEKTDDELIEELNQDDAKKLEESAQQGINIHGIDNIMVHLGKCCTPVPGDDVIGYITRGRGVTVHRTDCVNVKNLDPERKVDVTWHREPGETYPVRLHVMTTDKKGMLAAVSNAISNGEGNIKEAKVITTPDNNAMFNFLVEVRDSSHLKKIISGIRRVQGVNWVGRASYA</sequence>
<dbReference type="Pfam" id="PF13328">
    <property type="entry name" value="HD_4"/>
    <property type="match status" value="1"/>
</dbReference>
<dbReference type="Gene3D" id="1.10.3210.10">
    <property type="entry name" value="Hypothetical protein af1432"/>
    <property type="match status" value="1"/>
</dbReference>
<comment type="similarity">
    <text evidence="1">Belongs to the relA/spoT family.</text>
</comment>
<dbReference type="OrthoDB" id="9805041at2"/>
<dbReference type="PROSITE" id="PS51671">
    <property type="entry name" value="ACT"/>
    <property type="match status" value="1"/>
</dbReference>
<dbReference type="SUPFAM" id="SSF109604">
    <property type="entry name" value="HD-domain/PDEase-like"/>
    <property type="match status" value="1"/>
</dbReference>
<name>A0A1B9F829_9BACT</name>
<evidence type="ECO:0000313" key="6">
    <source>
        <dbReference type="Proteomes" id="UP000093080"/>
    </source>
</evidence>
<dbReference type="CDD" id="cd05399">
    <property type="entry name" value="NT_Rel-Spo_like"/>
    <property type="match status" value="1"/>
</dbReference>
<dbReference type="SMART" id="SM00954">
    <property type="entry name" value="RelA_SpoT"/>
    <property type="match status" value="1"/>
</dbReference>
<feature type="domain" description="TGS" evidence="4">
    <location>
        <begin position="385"/>
        <end position="446"/>
    </location>
</feature>
<feature type="domain" description="ACT" evidence="2">
    <location>
        <begin position="643"/>
        <end position="717"/>
    </location>
</feature>
<reference evidence="5 6" key="1">
    <citation type="submission" date="2016-06" db="EMBL/GenBank/DDBJ databases">
        <title>Respiratory ammonification of nitrate coupled to the oxidation of elemental sulfur in deep-sea autotrophic thermophilic bacteria.</title>
        <authorList>
            <person name="Slobodkina G.B."/>
            <person name="Mardanov A.V."/>
            <person name="Ravin N.V."/>
            <person name="Frolova A.A."/>
            <person name="Viryasiv M.B."/>
            <person name="Chernyh N.A."/>
            <person name="Bonch-Osmolovskaya E.A."/>
            <person name="Slobodkin A.I."/>
        </authorList>
    </citation>
    <scope>NUCLEOTIDE SEQUENCE [LARGE SCALE GENOMIC DNA]</scope>
    <source>
        <strain evidence="5 6">S69</strain>
    </source>
</reference>
<dbReference type="SMART" id="SM00471">
    <property type="entry name" value="HDc"/>
    <property type="match status" value="1"/>
</dbReference>
<protein>
    <submittedName>
        <fullName evidence="5">GTP pyrophosphokinase, (P)ppGpp synthetase I</fullName>
    </submittedName>
</protein>
<dbReference type="EMBL" id="MAGO01000002">
    <property type="protein sequence ID" value="OCC16108.1"/>
    <property type="molecule type" value="Genomic_DNA"/>
</dbReference>
<evidence type="ECO:0000313" key="5">
    <source>
        <dbReference type="EMBL" id="OCC16108.1"/>
    </source>
</evidence>
<keyword evidence="5" id="KW-0808">Transferase</keyword>
<dbReference type="GO" id="GO:0008728">
    <property type="term" value="F:GTP diphosphokinase activity"/>
    <property type="evidence" value="ECO:0007669"/>
    <property type="project" value="TreeGrafter"/>
</dbReference>